<evidence type="ECO:0000313" key="4">
    <source>
        <dbReference type="WBParaSite" id="ECPE_0001852301-mRNA-1"/>
    </source>
</evidence>
<reference evidence="2 3" key="2">
    <citation type="submission" date="2018-11" db="EMBL/GenBank/DDBJ databases">
        <authorList>
            <consortium name="Pathogen Informatics"/>
        </authorList>
    </citation>
    <scope>NUCLEOTIDE SEQUENCE [LARGE SCALE GENOMIC DNA]</scope>
    <source>
        <strain evidence="2 3">Egypt</strain>
    </source>
</reference>
<evidence type="ECO:0000313" key="3">
    <source>
        <dbReference type="Proteomes" id="UP000272942"/>
    </source>
</evidence>
<dbReference type="OrthoDB" id="10064127at2759"/>
<proteinExistence type="predicted"/>
<reference evidence="4" key="1">
    <citation type="submission" date="2016-06" db="UniProtKB">
        <authorList>
            <consortium name="WormBaseParasite"/>
        </authorList>
    </citation>
    <scope>IDENTIFICATION</scope>
</reference>
<organism evidence="4">
    <name type="scientific">Echinostoma caproni</name>
    <dbReference type="NCBI Taxonomy" id="27848"/>
    <lineage>
        <taxon>Eukaryota</taxon>
        <taxon>Metazoa</taxon>
        <taxon>Spiralia</taxon>
        <taxon>Lophotrochozoa</taxon>
        <taxon>Platyhelminthes</taxon>
        <taxon>Trematoda</taxon>
        <taxon>Digenea</taxon>
        <taxon>Plagiorchiida</taxon>
        <taxon>Echinostomata</taxon>
        <taxon>Echinostomatoidea</taxon>
        <taxon>Echinostomatidae</taxon>
        <taxon>Echinostoma</taxon>
    </lineage>
</organism>
<sequence length="248" mass="28131">MKLRTVESLSLHSHPSEIEKWVERFELWCSLRQNGRQDQSVLFLTVGGKEMYSLLKNFAFPDNPAKLPFPILKQLLLAHVMLVDFQATVRAKFNSVVRAESISRRYFILVLNKQASKCNYGDRLEQQLCDCLIAGINNINFQRKLLEKKDLTFSEAGRICEQHDDLTASTTRKSPTLFQSSSRGNKPGMQSKSPHNQTTRGPQPRISIGVCRAVNFICGPTVDSEMQSVIPVVKWAIFRRYAAKGNAI</sequence>
<dbReference type="EMBL" id="UZAN01079323">
    <property type="protein sequence ID" value="VDP96438.1"/>
    <property type="molecule type" value="Genomic_DNA"/>
</dbReference>
<gene>
    <name evidence="2" type="ORF">ECPE_LOCUS18473</name>
</gene>
<keyword evidence="3" id="KW-1185">Reference proteome</keyword>
<dbReference type="WBParaSite" id="ECPE_0001852301-mRNA-1">
    <property type="protein sequence ID" value="ECPE_0001852301-mRNA-1"/>
    <property type="gene ID" value="ECPE_0001852301"/>
</dbReference>
<feature type="region of interest" description="Disordered" evidence="1">
    <location>
        <begin position="170"/>
        <end position="204"/>
    </location>
</feature>
<dbReference type="Proteomes" id="UP000272942">
    <property type="component" value="Unassembled WGS sequence"/>
</dbReference>
<feature type="compositionally biased region" description="Polar residues" evidence="1">
    <location>
        <begin position="170"/>
        <end position="201"/>
    </location>
</feature>
<protein>
    <submittedName>
        <fullName evidence="2 4">Uncharacterized protein</fullName>
    </submittedName>
</protein>
<dbReference type="PANTHER" id="PTHR33198:SF19">
    <property type="entry name" value="CCHC-TYPE DOMAIN-CONTAINING PROTEIN"/>
    <property type="match status" value="1"/>
</dbReference>
<dbReference type="PANTHER" id="PTHR33198">
    <property type="entry name" value="ANK_REP_REGION DOMAIN-CONTAINING PROTEIN-RELATED"/>
    <property type="match status" value="1"/>
</dbReference>
<name>A0A183BGY8_9TREM</name>
<evidence type="ECO:0000313" key="2">
    <source>
        <dbReference type="EMBL" id="VDP96438.1"/>
    </source>
</evidence>
<dbReference type="AlphaFoldDB" id="A0A183BGY8"/>
<accession>A0A183BGY8</accession>
<evidence type="ECO:0000256" key="1">
    <source>
        <dbReference type="SAM" id="MobiDB-lite"/>
    </source>
</evidence>